<dbReference type="PANTHER" id="PTHR48090:SF1">
    <property type="entry name" value="PROPHAGE BACTOPRENOL GLUCOSYL TRANSFERASE HOMOLOG"/>
    <property type="match status" value="1"/>
</dbReference>
<evidence type="ECO:0000256" key="5">
    <source>
        <dbReference type="ARBA" id="ARBA00022989"/>
    </source>
</evidence>
<feature type="transmembrane region" description="Helical" evidence="7">
    <location>
        <begin position="234"/>
        <end position="256"/>
    </location>
</feature>
<reference evidence="9 10" key="1">
    <citation type="submission" date="2016-11" db="EMBL/GenBank/DDBJ databases">
        <authorList>
            <person name="Jaros S."/>
            <person name="Januszkiewicz K."/>
            <person name="Wedrychowicz H."/>
        </authorList>
    </citation>
    <scope>NUCLEOTIDE SEQUENCE [LARGE SCALE GENOMIC DNA]</scope>
    <source>
        <strain evidence="9 10">DSM 27063</strain>
    </source>
</reference>
<evidence type="ECO:0000256" key="3">
    <source>
        <dbReference type="ARBA" id="ARBA00022679"/>
    </source>
</evidence>
<dbReference type="GO" id="GO:0005886">
    <property type="term" value="C:plasma membrane"/>
    <property type="evidence" value="ECO:0007669"/>
    <property type="project" value="TreeGrafter"/>
</dbReference>
<dbReference type="Pfam" id="PF00535">
    <property type="entry name" value="Glycos_transf_2"/>
    <property type="match status" value="1"/>
</dbReference>
<keyword evidence="2 9" id="KW-0328">Glycosyltransferase</keyword>
<keyword evidence="6 7" id="KW-0472">Membrane</keyword>
<evidence type="ECO:0000256" key="4">
    <source>
        <dbReference type="ARBA" id="ARBA00022692"/>
    </source>
</evidence>
<dbReference type="EMBL" id="FQZE01000002">
    <property type="protein sequence ID" value="SHI47076.1"/>
    <property type="molecule type" value="Genomic_DNA"/>
</dbReference>
<dbReference type="PANTHER" id="PTHR48090">
    <property type="entry name" value="UNDECAPRENYL-PHOSPHATE 4-DEOXY-4-FORMAMIDO-L-ARABINOSE TRANSFERASE-RELATED"/>
    <property type="match status" value="1"/>
</dbReference>
<proteinExistence type="predicted"/>
<dbReference type="AlphaFoldDB" id="A0A1M6BEG4"/>
<name>A0A1M6BEG4_9BACT</name>
<evidence type="ECO:0000259" key="8">
    <source>
        <dbReference type="Pfam" id="PF00535"/>
    </source>
</evidence>
<protein>
    <submittedName>
        <fullName evidence="9">Dolichol-phosphate mannosyltransferase</fullName>
    </submittedName>
</protein>
<dbReference type="OrthoDB" id="9807778at2"/>
<dbReference type="CDD" id="cd04187">
    <property type="entry name" value="DPM1_like_bac"/>
    <property type="match status" value="1"/>
</dbReference>
<dbReference type="STRING" id="1168035.SAMN05444280_102188"/>
<evidence type="ECO:0000256" key="6">
    <source>
        <dbReference type="ARBA" id="ARBA00023136"/>
    </source>
</evidence>
<dbReference type="Proteomes" id="UP000184050">
    <property type="component" value="Unassembled WGS sequence"/>
</dbReference>
<comment type="subcellular location">
    <subcellularLocation>
        <location evidence="1">Membrane</location>
        <topology evidence="1">Multi-pass membrane protein</topology>
    </subcellularLocation>
</comment>
<dbReference type="InterPro" id="IPR029044">
    <property type="entry name" value="Nucleotide-diphossugar_trans"/>
</dbReference>
<evidence type="ECO:0000256" key="7">
    <source>
        <dbReference type="SAM" id="Phobius"/>
    </source>
</evidence>
<accession>A0A1M6BEG4</accession>
<dbReference type="InterPro" id="IPR001173">
    <property type="entry name" value="Glyco_trans_2-like"/>
</dbReference>
<sequence length="315" mass="36545">MKKISIIVPCFNEKENLFYLNQKLQEVFLNQPKEKYSFRIVFINDGSSDDTLLEIKELKRQSSNIDFISFSRNFGHQQAIKAGIDCVDADAIITMDADMQHPPHLIPELIEKWEEGFDIVNSKRFDSKNQSFMKKLTSRSFYALLNKLSYVKIESGTADFRLLDKKVIEQLRNLNEQNLFFRGVIPWLGFNQYTIDYYPDERRFGKTKYTAQKMISLAITGITSFSIKPLRISIFVGLFLSVIAIFYMLYALYIGFFTDRAIAGWTSVIVSVLFIGGLQLLMLGILGEYIGKIFIENKKRPNYIIDQIDIFDENK</sequence>
<keyword evidence="5 7" id="KW-1133">Transmembrane helix</keyword>
<dbReference type="Gene3D" id="3.90.550.10">
    <property type="entry name" value="Spore Coat Polysaccharide Biosynthesis Protein SpsA, Chain A"/>
    <property type="match status" value="1"/>
</dbReference>
<dbReference type="RefSeq" id="WP_073164860.1">
    <property type="nucleotide sequence ID" value="NZ_FQZE01000002.1"/>
</dbReference>
<feature type="transmembrane region" description="Helical" evidence="7">
    <location>
        <begin position="262"/>
        <end position="290"/>
    </location>
</feature>
<keyword evidence="10" id="KW-1185">Reference proteome</keyword>
<evidence type="ECO:0000256" key="1">
    <source>
        <dbReference type="ARBA" id="ARBA00004141"/>
    </source>
</evidence>
<evidence type="ECO:0000313" key="10">
    <source>
        <dbReference type="Proteomes" id="UP000184050"/>
    </source>
</evidence>
<evidence type="ECO:0000313" key="9">
    <source>
        <dbReference type="EMBL" id="SHI47076.1"/>
    </source>
</evidence>
<dbReference type="InterPro" id="IPR050256">
    <property type="entry name" value="Glycosyltransferase_2"/>
</dbReference>
<dbReference type="SUPFAM" id="SSF53448">
    <property type="entry name" value="Nucleotide-diphospho-sugar transferases"/>
    <property type="match status" value="1"/>
</dbReference>
<keyword evidence="3 9" id="KW-0808">Transferase</keyword>
<gene>
    <name evidence="9" type="ORF">SAMN05444280_102188</name>
</gene>
<feature type="domain" description="Glycosyltransferase 2-like" evidence="8">
    <location>
        <begin position="5"/>
        <end position="171"/>
    </location>
</feature>
<keyword evidence="4 7" id="KW-0812">Transmembrane</keyword>
<organism evidence="9 10">
    <name type="scientific">Tangfeifania diversioriginum</name>
    <dbReference type="NCBI Taxonomy" id="1168035"/>
    <lineage>
        <taxon>Bacteria</taxon>
        <taxon>Pseudomonadati</taxon>
        <taxon>Bacteroidota</taxon>
        <taxon>Bacteroidia</taxon>
        <taxon>Marinilabiliales</taxon>
        <taxon>Prolixibacteraceae</taxon>
        <taxon>Tangfeifania</taxon>
    </lineage>
</organism>
<evidence type="ECO:0000256" key="2">
    <source>
        <dbReference type="ARBA" id="ARBA00022676"/>
    </source>
</evidence>
<dbReference type="GO" id="GO:0016757">
    <property type="term" value="F:glycosyltransferase activity"/>
    <property type="evidence" value="ECO:0007669"/>
    <property type="project" value="UniProtKB-KW"/>
</dbReference>